<dbReference type="CDD" id="cd17729">
    <property type="entry name" value="BRCT_CTDP1"/>
    <property type="match status" value="1"/>
</dbReference>
<evidence type="ECO:0000256" key="3">
    <source>
        <dbReference type="ARBA" id="ARBA00023242"/>
    </source>
</evidence>
<keyword evidence="2 6" id="KW-0378">Hydrolase</keyword>
<dbReference type="SMART" id="SM00577">
    <property type="entry name" value="CPDc"/>
    <property type="match status" value="1"/>
</dbReference>
<protein>
    <recommendedName>
        <fullName evidence="6">RNA polymerase II subunit A C-terminal domain phosphatase</fullName>
        <ecNumber evidence="6">3.1.3.16</ecNumber>
    </recommendedName>
</protein>
<feature type="compositionally biased region" description="Acidic residues" evidence="7">
    <location>
        <begin position="878"/>
        <end position="893"/>
    </location>
</feature>
<dbReference type="GO" id="GO:0005634">
    <property type="term" value="C:nucleus"/>
    <property type="evidence" value="ECO:0007669"/>
    <property type="project" value="UniProtKB-SubCell"/>
</dbReference>
<feature type="compositionally biased region" description="Acidic residues" evidence="7">
    <location>
        <begin position="744"/>
        <end position="759"/>
    </location>
</feature>
<dbReference type="InterPro" id="IPR023214">
    <property type="entry name" value="HAD_sf"/>
</dbReference>
<dbReference type="GO" id="GO:0008420">
    <property type="term" value="F:RNA polymerase II CTD heptapeptide repeat phosphatase activity"/>
    <property type="evidence" value="ECO:0007669"/>
    <property type="project" value="UniProtKB-UniRule"/>
</dbReference>
<feature type="compositionally biased region" description="Gly residues" evidence="7">
    <location>
        <begin position="843"/>
        <end position="852"/>
    </location>
</feature>
<dbReference type="EC" id="3.1.3.16" evidence="6"/>
<dbReference type="Pfam" id="PF03031">
    <property type="entry name" value="NIF"/>
    <property type="match status" value="1"/>
</dbReference>
<feature type="compositionally biased region" description="Acidic residues" evidence="7">
    <location>
        <begin position="853"/>
        <end position="870"/>
    </location>
</feature>
<dbReference type="Gene3D" id="3.40.50.10190">
    <property type="entry name" value="BRCT domain"/>
    <property type="match status" value="1"/>
</dbReference>
<dbReference type="AlphaFoldDB" id="A0A067MKG2"/>
<evidence type="ECO:0000256" key="4">
    <source>
        <dbReference type="ARBA" id="ARBA00047761"/>
    </source>
</evidence>
<dbReference type="SUPFAM" id="SSF52113">
    <property type="entry name" value="BRCT domain"/>
    <property type="match status" value="1"/>
</dbReference>
<dbReference type="STRING" id="930990.A0A067MKG2"/>
<dbReference type="HOGENOM" id="CLU_007683_0_1_1"/>
<dbReference type="EMBL" id="KL198053">
    <property type="protein sequence ID" value="KDQ12066.1"/>
    <property type="molecule type" value="Genomic_DNA"/>
</dbReference>
<evidence type="ECO:0000256" key="7">
    <source>
        <dbReference type="SAM" id="MobiDB-lite"/>
    </source>
</evidence>
<feature type="compositionally biased region" description="Low complexity" evidence="7">
    <location>
        <begin position="766"/>
        <end position="775"/>
    </location>
</feature>
<dbReference type="InterPro" id="IPR036412">
    <property type="entry name" value="HAD-like_sf"/>
</dbReference>
<evidence type="ECO:0000259" key="9">
    <source>
        <dbReference type="PROSITE" id="PS50969"/>
    </source>
</evidence>
<comment type="catalytic activity">
    <reaction evidence="4 6">
        <text>O-phospho-L-seryl-[protein] + H2O = L-seryl-[protein] + phosphate</text>
        <dbReference type="Rhea" id="RHEA:20629"/>
        <dbReference type="Rhea" id="RHEA-COMP:9863"/>
        <dbReference type="Rhea" id="RHEA-COMP:11604"/>
        <dbReference type="ChEBI" id="CHEBI:15377"/>
        <dbReference type="ChEBI" id="CHEBI:29999"/>
        <dbReference type="ChEBI" id="CHEBI:43474"/>
        <dbReference type="ChEBI" id="CHEBI:83421"/>
        <dbReference type="EC" id="3.1.3.16"/>
    </reaction>
</comment>
<evidence type="ECO:0000313" key="11">
    <source>
        <dbReference type="Proteomes" id="UP000027195"/>
    </source>
</evidence>
<dbReference type="SMART" id="SM00292">
    <property type="entry name" value="BRCT"/>
    <property type="match status" value="1"/>
</dbReference>
<comment type="subcellular location">
    <subcellularLocation>
        <location evidence="1 6">Nucleus</location>
    </subcellularLocation>
</comment>
<dbReference type="PROSITE" id="PS50969">
    <property type="entry name" value="FCP1"/>
    <property type="match status" value="1"/>
</dbReference>
<dbReference type="Gene3D" id="3.40.50.1000">
    <property type="entry name" value="HAD superfamily/HAD-like"/>
    <property type="match status" value="1"/>
</dbReference>
<comment type="catalytic activity">
    <reaction evidence="5 6">
        <text>O-phospho-L-threonyl-[protein] + H2O = L-threonyl-[protein] + phosphate</text>
        <dbReference type="Rhea" id="RHEA:47004"/>
        <dbReference type="Rhea" id="RHEA-COMP:11060"/>
        <dbReference type="Rhea" id="RHEA-COMP:11605"/>
        <dbReference type="ChEBI" id="CHEBI:15377"/>
        <dbReference type="ChEBI" id="CHEBI:30013"/>
        <dbReference type="ChEBI" id="CHEBI:43474"/>
        <dbReference type="ChEBI" id="CHEBI:61977"/>
        <dbReference type="EC" id="3.1.3.16"/>
    </reaction>
</comment>
<reference evidence="11" key="1">
    <citation type="journal article" date="2014" name="Proc. Natl. Acad. Sci. U.S.A.">
        <title>Extensive sampling of basidiomycete genomes demonstrates inadequacy of the white-rot/brown-rot paradigm for wood decay fungi.</title>
        <authorList>
            <person name="Riley R."/>
            <person name="Salamov A.A."/>
            <person name="Brown D.W."/>
            <person name="Nagy L.G."/>
            <person name="Floudas D."/>
            <person name="Held B.W."/>
            <person name="Levasseur A."/>
            <person name="Lombard V."/>
            <person name="Morin E."/>
            <person name="Otillar R."/>
            <person name="Lindquist E.A."/>
            <person name="Sun H."/>
            <person name="LaButti K.M."/>
            <person name="Schmutz J."/>
            <person name="Jabbour D."/>
            <person name="Luo H."/>
            <person name="Baker S.E."/>
            <person name="Pisabarro A.G."/>
            <person name="Walton J.D."/>
            <person name="Blanchette R.A."/>
            <person name="Henrissat B."/>
            <person name="Martin F."/>
            <person name="Cullen D."/>
            <person name="Hibbett D.S."/>
            <person name="Grigoriev I.V."/>
        </authorList>
    </citation>
    <scope>NUCLEOTIDE SEQUENCE [LARGE SCALE GENOMIC DNA]</scope>
    <source>
        <strain evidence="11">FD-172 SS1</strain>
    </source>
</reference>
<comment type="function">
    <text evidence="6">This promotes the activity of RNA polymerase II.</text>
</comment>
<dbReference type="Pfam" id="PF12738">
    <property type="entry name" value="PTCB-BRCT"/>
    <property type="match status" value="1"/>
</dbReference>
<dbReference type="PROSITE" id="PS50172">
    <property type="entry name" value="BRCT"/>
    <property type="match status" value="1"/>
</dbReference>
<dbReference type="InterPro" id="IPR011947">
    <property type="entry name" value="FCP1_euk"/>
</dbReference>
<dbReference type="OrthoDB" id="10249888at2759"/>
<keyword evidence="3 6" id="KW-0539">Nucleus</keyword>
<dbReference type="InterPro" id="IPR004274">
    <property type="entry name" value="FCP1_dom"/>
</dbReference>
<gene>
    <name evidence="10" type="ORF">BOTBODRAFT_34921</name>
</gene>
<feature type="region of interest" description="Disordered" evidence="7">
    <location>
        <begin position="744"/>
        <end position="893"/>
    </location>
</feature>
<evidence type="ECO:0000256" key="5">
    <source>
        <dbReference type="ARBA" id="ARBA00048336"/>
    </source>
</evidence>
<dbReference type="NCBIfam" id="TIGR02250">
    <property type="entry name" value="FCP1_euk"/>
    <property type="match status" value="1"/>
</dbReference>
<feature type="region of interest" description="Disordered" evidence="7">
    <location>
        <begin position="384"/>
        <end position="410"/>
    </location>
</feature>
<dbReference type="CDD" id="cd07521">
    <property type="entry name" value="HAD_FCP1-like"/>
    <property type="match status" value="1"/>
</dbReference>
<dbReference type="InterPro" id="IPR039189">
    <property type="entry name" value="Fcp1"/>
</dbReference>
<dbReference type="Proteomes" id="UP000027195">
    <property type="component" value="Unassembled WGS sequence"/>
</dbReference>
<dbReference type="InterPro" id="IPR036420">
    <property type="entry name" value="BRCT_dom_sf"/>
</dbReference>
<dbReference type="PANTHER" id="PTHR23081">
    <property type="entry name" value="RNA POLYMERASE II CTD PHOSPHATASE"/>
    <property type="match status" value="1"/>
</dbReference>
<feature type="domain" description="BRCT" evidence="8">
    <location>
        <begin position="561"/>
        <end position="654"/>
    </location>
</feature>
<dbReference type="SUPFAM" id="SSF56784">
    <property type="entry name" value="HAD-like"/>
    <property type="match status" value="1"/>
</dbReference>
<evidence type="ECO:0000256" key="6">
    <source>
        <dbReference type="RuleBase" id="RU366066"/>
    </source>
</evidence>
<dbReference type="InParanoid" id="A0A067MKG2"/>
<feature type="domain" description="FCP1 homology" evidence="9">
    <location>
        <begin position="172"/>
        <end position="382"/>
    </location>
</feature>
<evidence type="ECO:0000256" key="2">
    <source>
        <dbReference type="ARBA" id="ARBA00022801"/>
    </source>
</evidence>
<sequence length="893" mass="97582">MASSLPPATPLYLPSTLSYPIQVSRLLVRPADKVSRGTALFHYSYEYILPPTRPHPASLKQNLKDGARETRFGTWESLVDGVVGQWNIKPGEQITLEEAARRHVLTIQEECTHPTQIFGLCAVCGKDTTIADYNGYSDSARASIRMTHDSTGPTVSLQEAYRLEMETSQRLLRARKLSLIVDLDQTIVHATVDPTVGEWIQEGEAFEAKKAKGEVDGEEHANPNWEALKDVKQFRLGNEVVRPRKGNGKDRDAGIAPHDPGSLYYVKPRPGLQSFLMSLKEKYEMHVYTMGTRAYATEVCAAIDPNGDIFGQRILSRDESGSMTMKSLQRLFPCDTSMVVIIDDRADVWEWSPNLVKVIPYDFFIGIGDINATGLPKQTNLVAPPYPPPPTPPLTPASTVSAASDTPPATPPDVLAIPLDPLAPAIQPESDLEAVAVEASKEALAEAIEAQVEERPLAKAQEVLEALAQEAADEAIAEAQDDVMATEEGGDKPASVAKPKPKALLNNNDAELTRVLTVLDEVHTRFYTAYDVSKKGDEATTRRNRGSPPAVYDVKVIIPQRKSEVFGGLHLLFSSVIPLETAPETSDFWRMARAFGATCHKELSSRVTHVVAGKMSTAKVDAAFKRGGIKVMWVSWFLDSVAQWRRMPEAGLYLMEPTPEGEQTPKSTLSVDRSVGDPDPDPGGASELTKNRAEEAKPSIAVNGVSVEEEEEEPVIPDAVAALSDSDVDWTATNQEVDDFLAELGDDDDDEEYGDEEDRLTDSDVSNNSASTSTSRKNRKRRRSATPSSNGSVAQSDDEAGSPLLKRKKLAESRRGNSSLKVDISSHVLIEMEEDEEEKKNDSGGGSGGPGGNEEEEEESEEDMDAEFDDFLMRDLANGDDTDGGDDDDDEWG</sequence>
<evidence type="ECO:0000259" key="8">
    <source>
        <dbReference type="PROSITE" id="PS50172"/>
    </source>
</evidence>
<dbReference type="FunCoup" id="A0A067MKG2">
    <property type="interactions" value="326"/>
</dbReference>
<organism evidence="10 11">
    <name type="scientific">Botryobasidium botryosum (strain FD-172 SS1)</name>
    <dbReference type="NCBI Taxonomy" id="930990"/>
    <lineage>
        <taxon>Eukaryota</taxon>
        <taxon>Fungi</taxon>
        <taxon>Dikarya</taxon>
        <taxon>Basidiomycota</taxon>
        <taxon>Agaricomycotina</taxon>
        <taxon>Agaricomycetes</taxon>
        <taxon>Cantharellales</taxon>
        <taxon>Botryobasidiaceae</taxon>
        <taxon>Botryobasidium</taxon>
    </lineage>
</organism>
<proteinExistence type="predicted"/>
<keyword evidence="11" id="KW-1185">Reference proteome</keyword>
<feature type="region of interest" description="Disordered" evidence="7">
    <location>
        <begin position="655"/>
        <end position="714"/>
    </location>
</feature>
<name>A0A067MKG2_BOTB1</name>
<accession>A0A067MKG2</accession>
<evidence type="ECO:0000313" key="10">
    <source>
        <dbReference type="EMBL" id="KDQ12066.1"/>
    </source>
</evidence>
<dbReference type="InterPro" id="IPR001357">
    <property type="entry name" value="BRCT_dom"/>
</dbReference>
<dbReference type="PANTHER" id="PTHR23081:SF36">
    <property type="entry name" value="RNA POLYMERASE II SUBUNIT A C-TERMINAL DOMAIN PHOSPHATASE"/>
    <property type="match status" value="1"/>
</dbReference>
<feature type="compositionally biased region" description="Low complexity" evidence="7">
    <location>
        <begin position="396"/>
        <end position="407"/>
    </location>
</feature>
<feature type="compositionally biased region" description="Pro residues" evidence="7">
    <location>
        <begin position="384"/>
        <end position="395"/>
    </location>
</feature>
<evidence type="ECO:0000256" key="1">
    <source>
        <dbReference type="ARBA" id="ARBA00004123"/>
    </source>
</evidence>